<evidence type="ECO:0000313" key="9">
    <source>
        <dbReference type="EMBL" id="MFC3120920.1"/>
    </source>
</evidence>
<protein>
    <submittedName>
        <fullName evidence="9">UbiH/UbiF/VisC/COQ6 family ubiquinone biosynthesis hydroxylase</fullName>
    </submittedName>
</protein>
<dbReference type="Proteomes" id="UP001595478">
    <property type="component" value="Unassembled WGS sequence"/>
</dbReference>
<evidence type="ECO:0000256" key="2">
    <source>
        <dbReference type="ARBA" id="ARBA00004749"/>
    </source>
</evidence>
<evidence type="ECO:0000256" key="6">
    <source>
        <dbReference type="ARBA" id="ARBA00023002"/>
    </source>
</evidence>
<dbReference type="SUPFAM" id="SSF51905">
    <property type="entry name" value="FAD/NAD(P)-binding domain"/>
    <property type="match status" value="1"/>
</dbReference>
<proteinExistence type="inferred from homology"/>
<organism evidence="9 10">
    <name type="scientific">Agaribacter flavus</name>
    <dbReference type="NCBI Taxonomy" id="1902781"/>
    <lineage>
        <taxon>Bacteria</taxon>
        <taxon>Pseudomonadati</taxon>
        <taxon>Pseudomonadota</taxon>
        <taxon>Gammaproteobacteria</taxon>
        <taxon>Alteromonadales</taxon>
        <taxon>Alteromonadaceae</taxon>
        <taxon>Agaribacter</taxon>
    </lineage>
</organism>
<dbReference type="RefSeq" id="WP_376919061.1">
    <property type="nucleotide sequence ID" value="NZ_JBHRSW010000006.1"/>
</dbReference>
<dbReference type="PROSITE" id="PS01304">
    <property type="entry name" value="UBIH"/>
    <property type="match status" value="1"/>
</dbReference>
<dbReference type="InterPro" id="IPR018168">
    <property type="entry name" value="Ubi_Hdrlase_CS"/>
</dbReference>
<accession>A0ABV7FP57</accession>
<dbReference type="InterPro" id="IPR002938">
    <property type="entry name" value="FAD-bd"/>
</dbReference>
<comment type="cofactor">
    <cofactor evidence="1">
        <name>FAD</name>
        <dbReference type="ChEBI" id="CHEBI:57692"/>
    </cofactor>
</comment>
<keyword evidence="7" id="KW-0503">Monooxygenase</keyword>
<evidence type="ECO:0000256" key="3">
    <source>
        <dbReference type="ARBA" id="ARBA00005349"/>
    </source>
</evidence>
<comment type="caution">
    <text evidence="9">The sequence shown here is derived from an EMBL/GenBank/DDBJ whole genome shotgun (WGS) entry which is preliminary data.</text>
</comment>
<name>A0ABV7FP57_9ALTE</name>
<evidence type="ECO:0000256" key="4">
    <source>
        <dbReference type="ARBA" id="ARBA00022630"/>
    </source>
</evidence>
<gene>
    <name evidence="9" type="ORF">ACFOHL_04770</name>
</gene>
<dbReference type="InterPro" id="IPR036188">
    <property type="entry name" value="FAD/NAD-bd_sf"/>
</dbReference>
<evidence type="ECO:0000259" key="8">
    <source>
        <dbReference type="Pfam" id="PF01494"/>
    </source>
</evidence>
<dbReference type="PANTHER" id="PTHR43876">
    <property type="entry name" value="UBIQUINONE BIOSYNTHESIS MONOOXYGENASE COQ6, MITOCHONDRIAL"/>
    <property type="match status" value="1"/>
</dbReference>
<dbReference type="NCBIfam" id="TIGR01988">
    <property type="entry name" value="Ubi-OHases"/>
    <property type="match status" value="1"/>
</dbReference>
<reference evidence="10" key="1">
    <citation type="journal article" date="2019" name="Int. J. Syst. Evol. Microbiol.">
        <title>The Global Catalogue of Microorganisms (GCM) 10K type strain sequencing project: providing services to taxonomists for standard genome sequencing and annotation.</title>
        <authorList>
            <consortium name="The Broad Institute Genomics Platform"/>
            <consortium name="The Broad Institute Genome Sequencing Center for Infectious Disease"/>
            <person name="Wu L."/>
            <person name="Ma J."/>
        </authorList>
    </citation>
    <scope>NUCLEOTIDE SEQUENCE [LARGE SCALE GENOMIC DNA]</scope>
    <source>
        <strain evidence="10">KCTC 52473</strain>
    </source>
</reference>
<sequence length="402" mass="44336">MNCAKLTTPDVCIVGGGIVGLTLALLLSKHNIHILLIDKAERTLSEASQSEHFSARVSAISQASEQIFDNLGVWQTIHRKQAYKQMSVWDQHGFGRIQFDGRDRPNFSLGHIVENQVLTDALLTKLQQRKNVEVLQGTSLVKAQFLNANSNKSQYQISLDNQQDILTDLLIGADGANSIVKKIKGFAEVFWDYEHTAIVANLKTEHAHDAIARQAFTPSGPLAFLPLPDPHQCSIVWSQTPQRANRLLALSPTEFCKVLLKDIDGQLGLCTLSSERYSFPLKMRYAKQWYQDSAVLVGDAAHTIHPLAGQGANLGIADAEALANSVADSIAKCGRVNDYRSMRKYERARKSQAIAVIASMESFKRIFAGSNSFKKVARNVALSTADKMPLLKQFFITSASKA</sequence>
<keyword evidence="9" id="KW-0830">Ubiquinone</keyword>
<dbReference type="EMBL" id="JBHRSW010000006">
    <property type="protein sequence ID" value="MFC3120920.1"/>
    <property type="molecule type" value="Genomic_DNA"/>
</dbReference>
<evidence type="ECO:0000313" key="10">
    <source>
        <dbReference type="Proteomes" id="UP001595478"/>
    </source>
</evidence>
<evidence type="ECO:0000256" key="7">
    <source>
        <dbReference type="ARBA" id="ARBA00023033"/>
    </source>
</evidence>
<dbReference type="Pfam" id="PF01494">
    <property type="entry name" value="FAD_binding_3"/>
    <property type="match status" value="1"/>
</dbReference>
<dbReference type="Gene3D" id="3.50.50.60">
    <property type="entry name" value="FAD/NAD(P)-binding domain"/>
    <property type="match status" value="2"/>
</dbReference>
<keyword evidence="6" id="KW-0560">Oxidoreductase</keyword>
<dbReference type="InterPro" id="IPR010971">
    <property type="entry name" value="UbiH/COQ6"/>
</dbReference>
<keyword evidence="10" id="KW-1185">Reference proteome</keyword>
<keyword evidence="4" id="KW-0285">Flavoprotein</keyword>
<comment type="similarity">
    <text evidence="3">Belongs to the UbiH/COQ6 family.</text>
</comment>
<evidence type="ECO:0000256" key="5">
    <source>
        <dbReference type="ARBA" id="ARBA00022827"/>
    </source>
</evidence>
<comment type="pathway">
    <text evidence="2">Cofactor biosynthesis; ubiquinone biosynthesis.</text>
</comment>
<dbReference type="InterPro" id="IPR051205">
    <property type="entry name" value="UbiH/COQ6_monooxygenase"/>
</dbReference>
<feature type="domain" description="FAD-binding" evidence="8">
    <location>
        <begin position="10"/>
        <end position="331"/>
    </location>
</feature>
<evidence type="ECO:0000256" key="1">
    <source>
        <dbReference type="ARBA" id="ARBA00001974"/>
    </source>
</evidence>
<keyword evidence="5" id="KW-0274">FAD</keyword>
<dbReference type="PRINTS" id="PR00420">
    <property type="entry name" value="RNGMNOXGNASE"/>
</dbReference>
<dbReference type="PANTHER" id="PTHR43876:SF7">
    <property type="entry name" value="UBIQUINONE BIOSYNTHESIS MONOOXYGENASE COQ6, MITOCHONDRIAL"/>
    <property type="match status" value="1"/>
</dbReference>